<dbReference type="Pfam" id="PF00005">
    <property type="entry name" value="ABC_tran"/>
    <property type="match status" value="2"/>
</dbReference>
<evidence type="ECO:0000259" key="5">
    <source>
        <dbReference type="PROSITE" id="PS50893"/>
    </source>
</evidence>
<reference evidence="6" key="1">
    <citation type="journal article" date="2015" name="Antonie Van Leeuwenhoek">
        <title>Comparative 16S rRNA signatures and multilocus sequence analysis for the genus Salinicola and description of Salinicola acroporae sp. nov., isolated from coral Acropora digitifera.</title>
        <authorList>
            <person name="Lepcha R.T."/>
            <person name="Poddar A."/>
            <person name="Schumann P."/>
            <person name="Das S.K."/>
        </authorList>
    </citation>
    <scope>NUCLEOTIDE SEQUENCE</scope>
    <source>
        <strain evidence="6">S4-41</strain>
    </source>
</reference>
<evidence type="ECO:0000256" key="1">
    <source>
        <dbReference type="ARBA" id="ARBA00005417"/>
    </source>
</evidence>
<protein>
    <submittedName>
        <fullName evidence="6">Microcin ABC transporter ATP-binding protein</fullName>
    </submittedName>
</protein>
<dbReference type="InterPro" id="IPR050319">
    <property type="entry name" value="ABC_transp_ATP-bind"/>
</dbReference>
<dbReference type="InterPro" id="IPR003439">
    <property type="entry name" value="ABC_transporter-like_ATP-bd"/>
</dbReference>
<evidence type="ECO:0000313" key="6">
    <source>
        <dbReference type="EMBL" id="MDH4571886.1"/>
    </source>
</evidence>
<proteinExistence type="inferred from homology"/>
<feature type="domain" description="ABC transporter" evidence="5">
    <location>
        <begin position="13"/>
        <end position="263"/>
    </location>
</feature>
<evidence type="ECO:0000256" key="4">
    <source>
        <dbReference type="ARBA" id="ARBA00022840"/>
    </source>
</evidence>
<dbReference type="PROSITE" id="PS00211">
    <property type="entry name" value="ABC_TRANSPORTER_1"/>
    <property type="match status" value="2"/>
</dbReference>
<dbReference type="PANTHER" id="PTHR43776:SF7">
    <property type="entry name" value="D,D-DIPEPTIDE TRANSPORT ATP-BINDING PROTEIN DDPF-RELATED"/>
    <property type="match status" value="1"/>
</dbReference>
<dbReference type="SUPFAM" id="SSF52540">
    <property type="entry name" value="P-loop containing nucleoside triphosphate hydrolases"/>
    <property type="match status" value="2"/>
</dbReference>
<dbReference type="Pfam" id="PF08352">
    <property type="entry name" value="oligo_HPY"/>
    <property type="match status" value="2"/>
</dbReference>
<keyword evidence="7" id="KW-1185">Reference proteome</keyword>
<keyword evidence="4 6" id="KW-0067">ATP-binding</keyword>
<accession>A0ABT6I2L3</accession>
<comment type="similarity">
    <text evidence="1">Belongs to the ABC transporter superfamily.</text>
</comment>
<dbReference type="InterPro" id="IPR013563">
    <property type="entry name" value="Oligopep_ABC_C"/>
</dbReference>
<sequence>MSEPIQESGAPLLRIERLALALPEGADRLYAVDNVSYDLTAGEILCVVGESGSGKSMTANALMGLLPTGVHVAKGRALFDGQDVLAMDEISHRALRGRRIGMIFQEPMTALNPLMRVGEQIAEVFEAHGLLTPRARKEKALALLEEVRLPDPASALRAYPFELSGGQRQRVMIAMALALEPELLIADEPTTALDVTTQAQILHLVKDLQARRGMAVMFITHDFGVVAEIADRVCVMREGKIVEMGEAREVLDHPRHDYTRALIDAIPADVVAAVGRPADVLAAVERPADVLAAVERPGDAIPPQRDDKDSSPLLSISGLDKVYRSSGGWFQPKREVVALDGIGFSLGKGETLGIVGESGSGKSTLGRCIVGLNRPDNGEIRLDGVDLSALEGRELRAHRRRIQMVFQDPYASLNPRIRVGMAIAQGPIANGVPKAEALAQAQALLATVGLDGGAAERYPHEFSGGQRQRIGIARALALNPELIVADEAVSALDVSIQAQVLTLLDDLKQKLDLSLLFITHDLRVAAQICDRLIVMQKGRIVEHGIAREIFLSPQHPYTRELLEAIPGRRDAPEPATAAAGVL</sequence>
<dbReference type="InterPro" id="IPR027417">
    <property type="entry name" value="P-loop_NTPase"/>
</dbReference>
<dbReference type="Proteomes" id="UP001162135">
    <property type="component" value="Unassembled WGS sequence"/>
</dbReference>
<organism evidence="6 7">
    <name type="scientific">Salinicola acroporae</name>
    <dbReference type="NCBI Taxonomy" id="1541440"/>
    <lineage>
        <taxon>Bacteria</taxon>
        <taxon>Pseudomonadati</taxon>
        <taxon>Pseudomonadota</taxon>
        <taxon>Gammaproteobacteria</taxon>
        <taxon>Oceanospirillales</taxon>
        <taxon>Halomonadaceae</taxon>
        <taxon>Salinicola</taxon>
    </lineage>
</organism>
<dbReference type="CDD" id="cd03257">
    <property type="entry name" value="ABC_NikE_OppD_transporters"/>
    <property type="match status" value="2"/>
</dbReference>
<evidence type="ECO:0000256" key="2">
    <source>
        <dbReference type="ARBA" id="ARBA00022448"/>
    </source>
</evidence>
<dbReference type="Gene3D" id="3.40.50.300">
    <property type="entry name" value="P-loop containing nucleotide triphosphate hydrolases"/>
    <property type="match status" value="2"/>
</dbReference>
<evidence type="ECO:0000256" key="3">
    <source>
        <dbReference type="ARBA" id="ARBA00022741"/>
    </source>
</evidence>
<comment type="caution">
    <text evidence="6">The sequence shown here is derived from an EMBL/GenBank/DDBJ whole genome shotgun (WGS) entry which is preliminary data.</text>
</comment>
<feature type="domain" description="ABC transporter" evidence="5">
    <location>
        <begin position="317"/>
        <end position="562"/>
    </location>
</feature>
<dbReference type="NCBIfam" id="NF007739">
    <property type="entry name" value="PRK10419.1"/>
    <property type="match status" value="2"/>
</dbReference>
<dbReference type="SMART" id="SM00382">
    <property type="entry name" value="AAA"/>
    <property type="match status" value="2"/>
</dbReference>
<gene>
    <name evidence="6" type="ORF">CUR86_04980</name>
</gene>
<keyword evidence="2" id="KW-0813">Transport</keyword>
<reference evidence="6" key="2">
    <citation type="submission" date="2017-11" db="EMBL/GenBank/DDBJ databases">
        <authorList>
            <person name="Das S.K."/>
        </authorList>
    </citation>
    <scope>NUCLEOTIDE SEQUENCE</scope>
    <source>
        <strain evidence="6">S4-41</strain>
    </source>
</reference>
<dbReference type="PANTHER" id="PTHR43776">
    <property type="entry name" value="TRANSPORT ATP-BINDING PROTEIN"/>
    <property type="match status" value="1"/>
</dbReference>
<evidence type="ECO:0000313" key="7">
    <source>
        <dbReference type="Proteomes" id="UP001162135"/>
    </source>
</evidence>
<dbReference type="RefSeq" id="WP_110715726.1">
    <property type="nucleotide sequence ID" value="NZ_PGFS01000001.1"/>
</dbReference>
<name>A0ABT6I2L3_9GAMM</name>
<keyword evidence="3" id="KW-0547">Nucleotide-binding</keyword>
<dbReference type="PROSITE" id="PS50893">
    <property type="entry name" value="ABC_TRANSPORTER_2"/>
    <property type="match status" value="2"/>
</dbReference>
<dbReference type="EMBL" id="PGFS01000001">
    <property type="protein sequence ID" value="MDH4571886.1"/>
    <property type="molecule type" value="Genomic_DNA"/>
</dbReference>
<dbReference type="InterPro" id="IPR003593">
    <property type="entry name" value="AAA+_ATPase"/>
</dbReference>
<dbReference type="InterPro" id="IPR017871">
    <property type="entry name" value="ABC_transporter-like_CS"/>
</dbReference>
<dbReference type="GO" id="GO:0005524">
    <property type="term" value="F:ATP binding"/>
    <property type="evidence" value="ECO:0007669"/>
    <property type="project" value="UniProtKB-KW"/>
</dbReference>
<dbReference type="NCBIfam" id="NF008453">
    <property type="entry name" value="PRK11308.1"/>
    <property type="match status" value="2"/>
</dbReference>